<dbReference type="EMBL" id="BDGX01000051">
    <property type="protein sequence ID" value="GAV55765.1"/>
    <property type="molecule type" value="Genomic_DNA"/>
</dbReference>
<protein>
    <submittedName>
        <fullName evidence="3">Uncharacterized protein</fullName>
    </submittedName>
</protein>
<dbReference type="InterPro" id="IPR014404">
    <property type="entry name" value="Aga2"/>
</dbReference>
<dbReference type="GO" id="GO:0009277">
    <property type="term" value="C:fungal-type cell wall"/>
    <property type="evidence" value="ECO:0007669"/>
    <property type="project" value="InterPro"/>
</dbReference>
<comment type="caution">
    <text evidence="3">The sequence shown here is derived from an EMBL/GenBank/DDBJ whole genome shotgun (WGS) entry which is preliminary data.</text>
</comment>
<feature type="region of interest" description="Disordered" evidence="1">
    <location>
        <begin position="65"/>
        <end position="105"/>
    </location>
</feature>
<accession>A0A1Q3AJF2</accession>
<dbReference type="Proteomes" id="UP000187013">
    <property type="component" value="Unassembled WGS sequence"/>
</dbReference>
<dbReference type="Pfam" id="PF17366">
    <property type="entry name" value="AGA2"/>
    <property type="match status" value="1"/>
</dbReference>
<gene>
    <name evidence="3" type="ORF">ZYGR_0AY01580</name>
</gene>
<keyword evidence="2" id="KW-0732">Signal</keyword>
<dbReference type="GO" id="GO:0000752">
    <property type="term" value="P:agglutination involved in conjugation with cellular fusion"/>
    <property type="evidence" value="ECO:0007669"/>
    <property type="project" value="InterPro"/>
</dbReference>
<dbReference type="GO" id="GO:0050839">
    <property type="term" value="F:cell adhesion molecule binding"/>
    <property type="evidence" value="ECO:0007669"/>
    <property type="project" value="InterPro"/>
</dbReference>
<name>A0A1Q3AJF2_ZYGRO</name>
<proteinExistence type="predicted"/>
<evidence type="ECO:0000313" key="4">
    <source>
        <dbReference type="Proteomes" id="UP000187013"/>
    </source>
</evidence>
<sequence>MKPYWILLPLLALVSADQSWTTVPSEGTVETTPYSTDTSTVTKDDRVEIVVMEHFKSIVFVSSCGGPTTSSSSSFSPTLAPSLPSTPAPGSSTSSIGTTTIPVFK</sequence>
<evidence type="ECO:0000256" key="2">
    <source>
        <dbReference type="SAM" id="SignalP"/>
    </source>
</evidence>
<feature type="chain" id="PRO_5012885316" evidence="2">
    <location>
        <begin position="17"/>
        <end position="105"/>
    </location>
</feature>
<reference evidence="3 4" key="1">
    <citation type="submission" date="2016-08" db="EMBL/GenBank/DDBJ databases">
        <title>Draft genome sequence of allopolyploid Zygosaccharomyces rouxii.</title>
        <authorList>
            <person name="Watanabe J."/>
            <person name="Uehara K."/>
            <person name="Mogi Y."/>
            <person name="Tsukioka Y."/>
        </authorList>
    </citation>
    <scope>NUCLEOTIDE SEQUENCE [LARGE SCALE GENOMIC DNA]</scope>
    <source>
        <strain evidence="3 4">NBRC 110957</strain>
    </source>
</reference>
<evidence type="ECO:0000256" key="1">
    <source>
        <dbReference type="SAM" id="MobiDB-lite"/>
    </source>
</evidence>
<dbReference type="AlphaFoldDB" id="A0A1Q3AJF2"/>
<feature type="signal peptide" evidence="2">
    <location>
        <begin position="1"/>
        <end position="16"/>
    </location>
</feature>
<organism evidence="3 4">
    <name type="scientific">Zygosaccharomyces rouxii</name>
    <dbReference type="NCBI Taxonomy" id="4956"/>
    <lineage>
        <taxon>Eukaryota</taxon>
        <taxon>Fungi</taxon>
        <taxon>Dikarya</taxon>
        <taxon>Ascomycota</taxon>
        <taxon>Saccharomycotina</taxon>
        <taxon>Saccharomycetes</taxon>
        <taxon>Saccharomycetales</taxon>
        <taxon>Saccharomycetaceae</taxon>
        <taxon>Zygosaccharomyces</taxon>
    </lineage>
</organism>
<evidence type="ECO:0000313" key="3">
    <source>
        <dbReference type="EMBL" id="GAV55765.1"/>
    </source>
</evidence>